<dbReference type="STRING" id="266809.PM03_12345"/>
<dbReference type="RefSeq" id="WP_058124084.1">
    <property type="nucleotide sequence ID" value="NZ_CYRX01000031.1"/>
</dbReference>
<feature type="domain" description="HTH lacI-type" evidence="5">
    <location>
        <begin position="5"/>
        <end position="59"/>
    </location>
</feature>
<evidence type="ECO:0000256" key="2">
    <source>
        <dbReference type="ARBA" id="ARBA00023015"/>
    </source>
</evidence>
<protein>
    <submittedName>
        <fullName evidence="6">Putative galacturonate locus repressor</fullName>
    </submittedName>
</protein>
<dbReference type="Pfam" id="PF00356">
    <property type="entry name" value="LacI"/>
    <property type="match status" value="1"/>
</dbReference>
<dbReference type="InterPro" id="IPR000843">
    <property type="entry name" value="HTH_LacI"/>
</dbReference>
<dbReference type="SUPFAM" id="SSF47413">
    <property type="entry name" value="lambda repressor-like DNA-binding domains"/>
    <property type="match status" value="1"/>
</dbReference>
<dbReference type="AlphaFoldDB" id="A0A0N7LTQ0"/>
<evidence type="ECO:0000313" key="6">
    <source>
        <dbReference type="EMBL" id="CUH61314.1"/>
    </source>
</evidence>
<keyword evidence="3" id="KW-0238">DNA-binding</keyword>
<keyword evidence="4" id="KW-0804">Transcription</keyword>
<sequence length="338" mass="36132">MNRKITSMDVAAKAGVSQSAVSRVFTPGSSVSEKMARKVRDAAEELGYRPNVLARSLITGSSRIIGLVVAYLDNPFYADALQKLSEALDQEGYHLLVFMAGNTQGDVDHVIESLMDYQVDGIITASINLSGELAERCARAGIPVVCFNRSVIGEGLSAISSANRAGGAKIAAFLAAGGHQRCAHISGWQGSSTGRERAEGFAEGLSEAGLEVHAQIDGMFDRDTAMNAAQTLMQMSEPPDAIFVGNDHMAMAVMDHLRFVMGLSVPNAVSVVGYDDVPMAAWPSYDLTTLRQPARRMVDATVQEILTRITTPDAPVRRIEIDGPLLVRGSARLPKEAP</sequence>
<accession>A0A0N7LTQ0</accession>
<dbReference type="InterPro" id="IPR028082">
    <property type="entry name" value="Peripla_BP_I"/>
</dbReference>
<dbReference type="Gene3D" id="1.10.260.40">
    <property type="entry name" value="lambda repressor-like DNA-binding domains"/>
    <property type="match status" value="1"/>
</dbReference>
<keyword evidence="1" id="KW-0678">Repressor</keyword>
<name>A0A0N7LTQ0_9RHOB</name>
<evidence type="ECO:0000256" key="3">
    <source>
        <dbReference type="ARBA" id="ARBA00023125"/>
    </source>
</evidence>
<dbReference type="GO" id="GO:0003700">
    <property type="term" value="F:DNA-binding transcription factor activity"/>
    <property type="evidence" value="ECO:0007669"/>
    <property type="project" value="TreeGrafter"/>
</dbReference>
<organism evidence="6 7">
    <name type="scientific">Thalassobacter stenotrophicus</name>
    <dbReference type="NCBI Taxonomy" id="266809"/>
    <lineage>
        <taxon>Bacteria</taxon>
        <taxon>Pseudomonadati</taxon>
        <taxon>Pseudomonadota</taxon>
        <taxon>Alphaproteobacteria</taxon>
        <taxon>Rhodobacterales</taxon>
        <taxon>Roseobacteraceae</taxon>
        <taxon>Thalassobacter</taxon>
    </lineage>
</organism>
<dbReference type="eggNOG" id="COG1609">
    <property type="taxonomic scope" value="Bacteria"/>
</dbReference>
<evidence type="ECO:0000313" key="7">
    <source>
        <dbReference type="Proteomes" id="UP000051298"/>
    </source>
</evidence>
<proteinExistence type="predicted"/>
<gene>
    <name evidence="6" type="primary">exuR_1</name>
    <name evidence="6" type="ORF">THS5294_02618</name>
</gene>
<dbReference type="SMART" id="SM00354">
    <property type="entry name" value="HTH_LACI"/>
    <property type="match status" value="1"/>
</dbReference>
<dbReference type="GO" id="GO:0000976">
    <property type="term" value="F:transcription cis-regulatory region binding"/>
    <property type="evidence" value="ECO:0007669"/>
    <property type="project" value="TreeGrafter"/>
</dbReference>
<dbReference type="Gene3D" id="3.40.50.2300">
    <property type="match status" value="2"/>
</dbReference>
<evidence type="ECO:0000256" key="1">
    <source>
        <dbReference type="ARBA" id="ARBA00022491"/>
    </source>
</evidence>
<dbReference type="CDD" id="cd06278">
    <property type="entry name" value="PBP1_LacI-like"/>
    <property type="match status" value="1"/>
</dbReference>
<dbReference type="Pfam" id="PF13377">
    <property type="entry name" value="Peripla_BP_3"/>
    <property type="match status" value="1"/>
</dbReference>
<dbReference type="CDD" id="cd01392">
    <property type="entry name" value="HTH_LacI"/>
    <property type="match status" value="1"/>
</dbReference>
<dbReference type="PANTHER" id="PTHR30146:SF95">
    <property type="entry name" value="RIBOSE OPERON REPRESSOR"/>
    <property type="match status" value="1"/>
</dbReference>
<dbReference type="PROSITE" id="PS50932">
    <property type="entry name" value="HTH_LACI_2"/>
    <property type="match status" value="1"/>
</dbReference>
<dbReference type="PANTHER" id="PTHR30146">
    <property type="entry name" value="LACI-RELATED TRANSCRIPTIONAL REPRESSOR"/>
    <property type="match status" value="1"/>
</dbReference>
<dbReference type="Proteomes" id="UP000051298">
    <property type="component" value="Unassembled WGS sequence"/>
</dbReference>
<dbReference type="InterPro" id="IPR046335">
    <property type="entry name" value="LacI/GalR-like_sensor"/>
</dbReference>
<reference evidence="6 7" key="1">
    <citation type="submission" date="2015-09" db="EMBL/GenBank/DDBJ databases">
        <authorList>
            <consortium name="Swine Surveillance"/>
        </authorList>
    </citation>
    <scope>NUCLEOTIDE SEQUENCE [LARGE SCALE GENOMIC DNA]</scope>
    <source>
        <strain evidence="6 7">CECT 5294</strain>
    </source>
</reference>
<dbReference type="EMBL" id="CYRX01000031">
    <property type="protein sequence ID" value="CUH61314.1"/>
    <property type="molecule type" value="Genomic_DNA"/>
</dbReference>
<dbReference type="SUPFAM" id="SSF53822">
    <property type="entry name" value="Periplasmic binding protein-like I"/>
    <property type="match status" value="1"/>
</dbReference>
<evidence type="ECO:0000259" key="5">
    <source>
        <dbReference type="PROSITE" id="PS50932"/>
    </source>
</evidence>
<keyword evidence="2" id="KW-0805">Transcription regulation</keyword>
<dbReference type="InterPro" id="IPR010982">
    <property type="entry name" value="Lambda_DNA-bd_dom_sf"/>
</dbReference>
<evidence type="ECO:0000256" key="4">
    <source>
        <dbReference type="ARBA" id="ARBA00023163"/>
    </source>
</evidence>